<dbReference type="AlphaFoldDB" id="A0A9J6RMG7"/>
<keyword evidence="2" id="KW-1185">Reference proteome</keyword>
<dbReference type="RefSeq" id="WP_258331857.1">
    <property type="nucleotide sequence ID" value="NZ_JAPTGG010000008.1"/>
</dbReference>
<name>A0A9J6RMG7_9GAMM</name>
<organism evidence="1 2">
    <name type="scientific">Dasania phycosphaerae</name>
    <dbReference type="NCBI Taxonomy" id="2950436"/>
    <lineage>
        <taxon>Bacteria</taxon>
        <taxon>Pseudomonadati</taxon>
        <taxon>Pseudomonadota</taxon>
        <taxon>Gammaproteobacteria</taxon>
        <taxon>Cellvibrionales</taxon>
        <taxon>Spongiibacteraceae</taxon>
        <taxon>Dasania</taxon>
    </lineage>
</organism>
<proteinExistence type="predicted"/>
<evidence type="ECO:0008006" key="3">
    <source>
        <dbReference type="Google" id="ProtNLM"/>
    </source>
</evidence>
<evidence type="ECO:0000313" key="1">
    <source>
        <dbReference type="EMBL" id="MCZ0865715.1"/>
    </source>
</evidence>
<sequence>MSKQKGNINLVLVIILIALGAAGSYITQDWIKQKQRVEELEKLRKIKALDGILKDALTFEFAQVTTTFILELKEKYDRPAGGAGVLKDLVHAFYSTDYTFTFGYDLQDWDWCSKVLDPQKGVVQVRAPAVVWTNKQISINPDRGTTIDGIFYTDLEAVVQQDVRERMSQKIKEKADAYLADPKLQLNIERALSNFLQQTMNEAHDGSPISRVVISESCN</sequence>
<reference evidence="1 2" key="1">
    <citation type="submission" date="2022-12" db="EMBL/GenBank/DDBJ databases">
        <title>Dasania phycosphaerae sp. nov., isolated from particulate material of the south coast of Korea.</title>
        <authorList>
            <person name="Jiang Y."/>
        </authorList>
    </citation>
    <scope>NUCLEOTIDE SEQUENCE [LARGE SCALE GENOMIC DNA]</scope>
    <source>
        <strain evidence="1 2">GY-19</strain>
    </source>
</reference>
<dbReference type="Proteomes" id="UP001069090">
    <property type="component" value="Unassembled WGS sequence"/>
</dbReference>
<accession>A0A9J6RMG7</accession>
<comment type="caution">
    <text evidence="1">The sequence shown here is derived from an EMBL/GenBank/DDBJ whole genome shotgun (WGS) entry which is preliminary data.</text>
</comment>
<gene>
    <name evidence="1" type="ORF">O0V09_10905</name>
</gene>
<dbReference type="EMBL" id="JAPTGG010000008">
    <property type="protein sequence ID" value="MCZ0865715.1"/>
    <property type="molecule type" value="Genomic_DNA"/>
</dbReference>
<evidence type="ECO:0000313" key="2">
    <source>
        <dbReference type="Proteomes" id="UP001069090"/>
    </source>
</evidence>
<protein>
    <recommendedName>
        <fullName evidence="3">DUF4230 domain-containing protein</fullName>
    </recommendedName>
</protein>